<dbReference type="AlphaFoldDB" id="A0A512DD91"/>
<sequence>MSRTPGGAGRAGRLGRVVSGVGVAALLGGVTALGLRLPAAAPADDVRTVVPVPPTATTLVCPGPVVLAADDAASDAAFDPAPVETRTTLRAVSLPPSPDEGEPSTGTSSDASTETEPAPDAPAAEVSPLGGGAPLVTLDDRSVGGLDAVPGPTLVRAEPAGDVAVTAGAASASITTQGDLRGLAAASCRAPAASTWLVGGSTEIGSSALLVVANPGRTPAEVSLDLWGPTGALDPAGASTFLVAPGEQRGVLLEGVAAEQRRVAVHVSAAGGVVSAHVQDSRLNGFTPAGTDLVTAGTEPATRQVLTGVVVPASTLEEPDTALVRVLAPGRDRAVVRLTVLGPDGPVSLPGAERLDLGPGEVTDVSLAGLPAGAYTVVVDADTAVVAGAMLTREGNPVELGDVPTLERAWAAAVPVGETGVVAVPGGVVGTVVAAAVPPVPDDVLEGGAGSTGAPATGVLRVLGTDGTVLSSQDVDVPAGRTARFDLAALAAGVEVAAVELVPSGTDDPGRAALAWSVLATSGSGAQELVSVLSPVPAPDAQPDVVVGAADRLGLR</sequence>
<evidence type="ECO:0000313" key="2">
    <source>
        <dbReference type="EMBL" id="GEO34444.1"/>
    </source>
</evidence>
<accession>A0A512DD91</accession>
<dbReference type="Proteomes" id="UP000321181">
    <property type="component" value="Unassembled WGS sequence"/>
</dbReference>
<dbReference type="RefSeq" id="WP_186816531.1">
    <property type="nucleotide sequence ID" value="NZ_BAAARM010000003.1"/>
</dbReference>
<comment type="caution">
    <text evidence="2">The sequence shown here is derived from an EMBL/GenBank/DDBJ whole genome shotgun (WGS) entry which is preliminary data.</text>
</comment>
<dbReference type="EMBL" id="BJYY01000013">
    <property type="protein sequence ID" value="GEO34444.1"/>
    <property type="molecule type" value="Genomic_DNA"/>
</dbReference>
<evidence type="ECO:0008006" key="4">
    <source>
        <dbReference type="Google" id="ProtNLM"/>
    </source>
</evidence>
<protein>
    <recommendedName>
        <fullName evidence="4">Secreted protein</fullName>
    </recommendedName>
</protein>
<dbReference type="Pfam" id="PF18986">
    <property type="entry name" value="DUF5719"/>
    <property type="match status" value="1"/>
</dbReference>
<organism evidence="2 3">
    <name type="scientific">Cellulomonas aerilata</name>
    <dbReference type="NCBI Taxonomy" id="515326"/>
    <lineage>
        <taxon>Bacteria</taxon>
        <taxon>Bacillati</taxon>
        <taxon>Actinomycetota</taxon>
        <taxon>Actinomycetes</taxon>
        <taxon>Micrococcales</taxon>
        <taxon>Cellulomonadaceae</taxon>
        <taxon>Cellulomonas</taxon>
    </lineage>
</organism>
<name>A0A512DD91_9CELL</name>
<feature type="region of interest" description="Disordered" evidence="1">
    <location>
        <begin position="78"/>
        <end position="138"/>
    </location>
</feature>
<dbReference type="InterPro" id="IPR043777">
    <property type="entry name" value="DUF5719"/>
</dbReference>
<reference evidence="2 3" key="1">
    <citation type="submission" date="2019-07" db="EMBL/GenBank/DDBJ databases">
        <title>Whole genome shotgun sequence of Cellulomonas aerilata NBRC 106308.</title>
        <authorList>
            <person name="Hosoyama A."/>
            <person name="Uohara A."/>
            <person name="Ohji S."/>
            <person name="Ichikawa N."/>
        </authorList>
    </citation>
    <scope>NUCLEOTIDE SEQUENCE [LARGE SCALE GENOMIC DNA]</scope>
    <source>
        <strain evidence="2 3">NBRC 106308</strain>
    </source>
</reference>
<feature type="compositionally biased region" description="Low complexity" evidence="1">
    <location>
        <begin position="111"/>
        <end position="125"/>
    </location>
</feature>
<evidence type="ECO:0000313" key="3">
    <source>
        <dbReference type="Proteomes" id="UP000321181"/>
    </source>
</evidence>
<keyword evidence="3" id="KW-1185">Reference proteome</keyword>
<gene>
    <name evidence="2" type="ORF">CAE01nite_21690</name>
</gene>
<proteinExistence type="predicted"/>
<evidence type="ECO:0000256" key="1">
    <source>
        <dbReference type="SAM" id="MobiDB-lite"/>
    </source>
</evidence>